<gene>
    <name evidence="21" type="ORF">BJ878DRAFT_553099</name>
</gene>
<evidence type="ECO:0000256" key="16">
    <source>
        <dbReference type="ARBA" id="ARBA00044981"/>
    </source>
</evidence>
<evidence type="ECO:0000256" key="13">
    <source>
        <dbReference type="ARBA" id="ARBA00023303"/>
    </source>
</evidence>
<evidence type="ECO:0000256" key="6">
    <source>
        <dbReference type="ARBA" id="ARBA00022692"/>
    </source>
</evidence>
<keyword evidence="8" id="KW-0106">Calcium</keyword>
<keyword evidence="7" id="KW-0999">Mitochondrion inner membrane</keyword>
<evidence type="ECO:0000256" key="4">
    <source>
        <dbReference type="ARBA" id="ARBA00022568"/>
    </source>
</evidence>
<feature type="transmembrane region" description="Helical" evidence="19">
    <location>
        <begin position="379"/>
        <end position="397"/>
    </location>
</feature>
<keyword evidence="13" id="KW-0407">Ion channel</keyword>
<dbReference type="InterPro" id="IPR039055">
    <property type="entry name" value="MCU_fam"/>
</dbReference>
<comment type="subcellular location">
    <subcellularLocation>
        <location evidence="1">Mitochondrion inner membrane</location>
        <topology evidence="1">Multi-pass membrane protein</topology>
    </subcellularLocation>
</comment>
<dbReference type="InterPro" id="IPR006769">
    <property type="entry name" value="MCU_C"/>
</dbReference>
<evidence type="ECO:0000256" key="18">
    <source>
        <dbReference type="SAM" id="MobiDB-lite"/>
    </source>
</evidence>
<dbReference type="GO" id="GO:1990246">
    <property type="term" value="C:uniplex complex"/>
    <property type="evidence" value="ECO:0007669"/>
    <property type="project" value="TreeGrafter"/>
</dbReference>
<keyword evidence="3" id="KW-0813">Transport</keyword>
<dbReference type="GO" id="GO:0015292">
    <property type="term" value="F:uniporter activity"/>
    <property type="evidence" value="ECO:0007669"/>
    <property type="project" value="TreeGrafter"/>
</dbReference>
<dbReference type="GO" id="GO:0051560">
    <property type="term" value="P:mitochondrial calcium ion homeostasis"/>
    <property type="evidence" value="ECO:0007669"/>
    <property type="project" value="InterPro"/>
</dbReference>
<evidence type="ECO:0000256" key="1">
    <source>
        <dbReference type="ARBA" id="ARBA00004448"/>
    </source>
</evidence>
<keyword evidence="22" id="KW-1185">Reference proteome</keyword>
<proteinExistence type="inferred from homology"/>
<keyword evidence="9 19" id="KW-1133">Transmembrane helix</keyword>
<evidence type="ECO:0000256" key="5">
    <source>
        <dbReference type="ARBA" id="ARBA00022673"/>
    </source>
</evidence>
<comment type="caution">
    <text evidence="21">The sequence shown here is derived from an EMBL/GenBank/DDBJ whole genome shotgun (WGS) entry which is preliminary data.</text>
</comment>
<evidence type="ECO:0000259" key="20">
    <source>
        <dbReference type="Pfam" id="PF04678"/>
    </source>
</evidence>
<feature type="compositionally biased region" description="Basic and acidic residues" evidence="18">
    <location>
        <begin position="193"/>
        <end position="217"/>
    </location>
</feature>
<evidence type="ECO:0000256" key="7">
    <source>
        <dbReference type="ARBA" id="ARBA00022792"/>
    </source>
</evidence>
<keyword evidence="12 19" id="KW-0472">Membrane</keyword>
<feature type="transmembrane region" description="Helical" evidence="19">
    <location>
        <begin position="347"/>
        <end position="367"/>
    </location>
</feature>
<feature type="domain" description="Calcium uniporter protein C-terminal" evidence="20">
    <location>
        <begin position="311"/>
        <end position="433"/>
    </location>
</feature>
<feature type="region of interest" description="Disordered" evidence="18">
    <location>
        <begin position="187"/>
        <end position="217"/>
    </location>
</feature>
<dbReference type="OrthoDB" id="278338at2759"/>
<evidence type="ECO:0000256" key="19">
    <source>
        <dbReference type="SAM" id="Phobius"/>
    </source>
</evidence>
<sequence>MKRAWQITKTVPVAVKSQFSRPPLRLLHSHTRPFSCGRSLYQDEKTPKRKGGPIDHAMEEAKRNQARTPWHREGSNKPPVKQLRSAGAMTKGKLLTTPARLLKLILPLTKLDKNDDRKNIEPLALLVHPQQPLSYLERLIQSELPMIKDKDGKDKVPSVHFRAEDSNQDQDEFKAYERDGDDVEDLYEEGEEGSDKQIVDGKRIKLGKTENEEQRQEKIKEELEAQNKKQEQKTAIRDKLRGGIGEGGVESYSGTGRERQAASNSAMFVRWSSSTEIGDFIRDAARGKEFAVEIEGAGDEIRVGVPSFNDRTHYLRLRLRTASKRLEDMASVKKECDKLAHRSAKRLATGGFGVLASWWGSIYYFTFMTAYGWDTMEPITYLGGLSTIMLGYLWFLYHNREVSYKSALNLTVSRRQSALYIAHKFDLVKWENLIEEANGLRKEIKMVAREYDVDWDETADEISKEVHVALKKERQKNGSDGKNDKDDDDAAGEKNEKDEKSSPPKEEKKDG</sequence>
<evidence type="ECO:0000256" key="15">
    <source>
        <dbReference type="ARBA" id="ARBA00044966"/>
    </source>
</evidence>
<evidence type="ECO:0000256" key="9">
    <source>
        <dbReference type="ARBA" id="ARBA00022989"/>
    </source>
</evidence>
<evidence type="ECO:0000256" key="3">
    <source>
        <dbReference type="ARBA" id="ARBA00022448"/>
    </source>
</evidence>
<name>A0A9P7Z9Q1_9HELO</name>
<organism evidence="21 22">
    <name type="scientific">Calycina marina</name>
    <dbReference type="NCBI Taxonomy" id="1763456"/>
    <lineage>
        <taxon>Eukaryota</taxon>
        <taxon>Fungi</taxon>
        <taxon>Dikarya</taxon>
        <taxon>Ascomycota</taxon>
        <taxon>Pezizomycotina</taxon>
        <taxon>Leotiomycetes</taxon>
        <taxon>Helotiales</taxon>
        <taxon>Pezizellaceae</taxon>
        <taxon>Calycina</taxon>
    </lineage>
</organism>
<accession>A0A9P7Z9Q1</accession>
<protein>
    <recommendedName>
        <fullName evidence="16">Calcium uniporter protein, mitochondrial</fullName>
    </recommendedName>
</protein>
<dbReference type="PANTHER" id="PTHR13462:SF10">
    <property type="entry name" value="CALCIUM UNIPORTER PROTEIN, MITOCHONDRIAL"/>
    <property type="match status" value="1"/>
</dbReference>
<dbReference type="Pfam" id="PF04678">
    <property type="entry name" value="MCU"/>
    <property type="match status" value="1"/>
</dbReference>
<dbReference type="AlphaFoldDB" id="A0A9P7Z9Q1"/>
<evidence type="ECO:0000313" key="22">
    <source>
        <dbReference type="Proteomes" id="UP000887226"/>
    </source>
</evidence>
<comment type="function">
    <text evidence="17">Highly selective calcium channel localized to the inner mitochondrial membrane, which mediates calcium uptake into the mitochondrial matrix. Mitochondrial calcium homeostasis plays key roles in cellular physiology and regulates ATP production, cytoplasmic calcium signals and activation of cell death pathways. Sufficient to operate as a pore-forming channel without the need of calcium-sensor or auxiliary subunit.</text>
</comment>
<dbReference type="PANTHER" id="PTHR13462">
    <property type="entry name" value="CALCIUM UNIPORTER PROTEIN, MITOCHONDRIAL"/>
    <property type="match status" value="1"/>
</dbReference>
<comment type="catalytic activity">
    <reaction evidence="14">
        <text>Ca(2+)(in) = Ca(2+)(out)</text>
        <dbReference type="Rhea" id="RHEA:29671"/>
        <dbReference type="ChEBI" id="CHEBI:29108"/>
    </reaction>
</comment>
<feature type="region of interest" description="Disordered" evidence="18">
    <location>
        <begin position="149"/>
        <end position="175"/>
    </location>
</feature>
<evidence type="ECO:0000256" key="8">
    <source>
        <dbReference type="ARBA" id="ARBA00022837"/>
    </source>
</evidence>
<comment type="similarity">
    <text evidence="2">Belongs to the MCU (TC 1.A.77) family.</text>
</comment>
<keyword evidence="11" id="KW-0496">Mitochondrion</keyword>
<evidence type="ECO:0000256" key="17">
    <source>
        <dbReference type="ARBA" id="ARBA00045938"/>
    </source>
</evidence>
<feature type="region of interest" description="Disordered" evidence="18">
    <location>
        <begin position="470"/>
        <end position="511"/>
    </location>
</feature>
<keyword evidence="5" id="KW-0107">Calcium channel</keyword>
<dbReference type="Proteomes" id="UP000887226">
    <property type="component" value="Unassembled WGS sequence"/>
</dbReference>
<dbReference type="EMBL" id="MU253761">
    <property type="protein sequence ID" value="KAG9247897.1"/>
    <property type="molecule type" value="Genomic_DNA"/>
</dbReference>
<dbReference type="GO" id="GO:0036444">
    <property type="term" value="P:calcium import into the mitochondrion"/>
    <property type="evidence" value="ECO:0007669"/>
    <property type="project" value="TreeGrafter"/>
</dbReference>
<dbReference type="GO" id="GO:0005262">
    <property type="term" value="F:calcium channel activity"/>
    <property type="evidence" value="ECO:0007669"/>
    <property type="project" value="UniProtKB-KW"/>
</dbReference>
<keyword evidence="10" id="KW-0406">Ion transport</keyword>
<evidence type="ECO:0000256" key="2">
    <source>
        <dbReference type="ARBA" id="ARBA00005653"/>
    </source>
</evidence>
<evidence type="ECO:0000256" key="14">
    <source>
        <dbReference type="ARBA" id="ARBA00036634"/>
    </source>
</evidence>
<evidence type="ECO:0000256" key="10">
    <source>
        <dbReference type="ARBA" id="ARBA00023065"/>
    </source>
</evidence>
<feature type="region of interest" description="Disordered" evidence="18">
    <location>
        <begin position="61"/>
        <end position="82"/>
    </location>
</feature>
<keyword evidence="6 19" id="KW-0812">Transmembrane</keyword>
<keyword evidence="4" id="KW-0109">Calcium transport</keyword>
<evidence type="ECO:0000256" key="12">
    <source>
        <dbReference type="ARBA" id="ARBA00023136"/>
    </source>
</evidence>
<evidence type="ECO:0000313" key="21">
    <source>
        <dbReference type="EMBL" id="KAG9247897.1"/>
    </source>
</evidence>
<comment type="subunit">
    <text evidence="15">Homotetramer, assembles in a dimer or dimers configuration with two interfaces.</text>
</comment>
<reference evidence="21" key="1">
    <citation type="journal article" date="2021" name="IMA Fungus">
        <title>Genomic characterization of three marine fungi, including Emericellopsis atlantica sp. nov. with signatures of a generalist lifestyle and marine biomass degradation.</title>
        <authorList>
            <person name="Hagestad O.C."/>
            <person name="Hou L."/>
            <person name="Andersen J.H."/>
            <person name="Hansen E.H."/>
            <person name="Altermark B."/>
            <person name="Li C."/>
            <person name="Kuhnert E."/>
            <person name="Cox R.J."/>
            <person name="Crous P.W."/>
            <person name="Spatafora J.W."/>
            <person name="Lail K."/>
            <person name="Amirebrahimi M."/>
            <person name="Lipzen A."/>
            <person name="Pangilinan J."/>
            <person name="Andreopoulos W."/>
            <person name="Hayes R.D."/>
            <person name="Ng V."/>
            <person name="Grigoriev I.V."/>
            <person name="Jackson S.A."/>
            <person name="Sutton T.D.S."/>
            <person name="Dobson A.D.W."/>
            <person name="Rama T."/>
        </authorList>
    </citation>
    <scope>NUCLEOTIDE SEQUENCE</scope>
    <source>
        <strain evidence="21">TRa3180A</strain>
    </source>
</reference>
<evidence type="ECO:0000256" key="11">
    <source>
        <dbReference type="ARBA" id="ARBA00023128"/>
    </source>
</evidence>